<gene>
    <name evidence="6" type="ORF">PABY_22450</name>
</gene>
<keyword evidence="1" id="KW-0001">2Fe-2S</keyword>
<dbReference type="GeneID" id="89290249"/>
<keyword evidence="2" id="KW-0479">Metal-binding</keyword>
<sequence length="83" mass="9261">MARIIIYTRKAPVLVKDSRGVTVAAICMCGLSKKYPYCDGSHIKTQDEEEGKIYIYDAQGTRIGEIPEEKAKKLLGTENPRTV</sequence>
<keyword evidence="3" id="KW-0408">Iron</keyword>
<keyword evidence="7" id="KW-1185">Reference proteome</keyword>
<keyword evidence="4" id="KW-0411">Iron-sulfur</keyword>
<evidence type="ECO:0000256" key="4">
    <source>
        <dbReference type="ARBA" id="ARBA00023014"/>
    </source>
</evidence>
<organism evidence="6 7">
    <name type="scientific">Pyrodictium abyssi</name>
    <dbReference type="NCBI Taxonomy" id="54256"/>
    <lineage>
        <taxon>Archaea</taxon>
        <taxon>Thermoproteota</taxon>
        <taxon>Thermoprotei</taxon>
        <taxon>Desulfurococcales</taxon>
        <taxon>Pyrodictiaceae</taxon>
        <taxon>Pyrodictium</taxon>
    </lineage>
</organism>
<dbReference type="RefSeq" id="WP_338250220.1">
    <property type="nucleotide sequence ID" value="NZ_AP028907.1"/>
</dbReference>
<dbReference type="Pfam" id="PF09360">
    <property type="entry name" value="zf-CDGSH"/>
    <property type="match status" value="1"/>
</dbReference>
<accession>A0ABN6ZWH4</accession>
<evidence type="ECO:0000256" key="3">
    <source>
        <dbReference type="ARBA" id="ARBA00023004"/>
    </source>
</evidence>
<proteinExistence type="predicted"/>
<feature type="domain" description="Iron-binding zinc finger CDGSH type" evidence="5">
    <location>
        <begin position="10"/>
        <end position="48"/>
    </location>
</feature>
<name>A0ABN6ZWH4_9CREN</name>
<evidence type="ECO:0000313" key="7">
    <source>
        <dbReference type="Proteomes" id="UP001341135"/>
    </source>
</evidence>
<dbReference type="InterPro" id="IPR018967">
    <property type="entry name" value="FeS-contain_CDGSH-typ"/>
</dbReference>
<evidence type="ECO:0000256" key="1">
    <source>
        <dbReference type="ARBA" id="ARBA00022714"/>
    </source>
</evidence>
<evidence type="ECO:0000259" key="5">
    <source>
        <dbReference type="SMART" id="SM00704"/>
    </source>
</evidence>
<evidence type="ECO:0000313" key="6">
    <source>
        <dbReference type="EMBL" id="BES82678.1"/>
    </source>
</evidence>
<dbReference type="EMBL" id="AP028907">
    <property type="protein sequence ID" value="BES82678.1"/>
    <property type="molecule type" value="Genomic_DNA"/>
</dbReference>
<evidence type="ECO:0000256" key="2">
    <source>
        <dbReference type="ARBA" id="ARBA00022723"/>
    </source>
</evidence>
<dbReference type="Gene3D" id="3.40.5.90">
    <property type="entry name" value="CDGSH iron-sulfur domain, mitoNEET-type"/>
    <property type="match status" value="1"/>
</dbReference>
<reference evidence="6 7" key="1">
    <citation type="submission" date="2023-09" db="EMBL/GenBank/DDBJ databases">
        <title>Pyrofollis japonicus gen. nov. sp. nov., a novel member of the family Pyrodictiaceae isolated from the Iheya North hydrothermal field.</title>
        <authorList>
            <person name="Miyazaki U."/>
            <person name="Sanari M."/>
            <person name="Tame A."/>
            <person name="Kitajima M."/>
            <person name="Okamoto A."/>
            <person name="Sawayama S."/>
            <person name="Miyazaki J."/>
            <person name="Takai K."/>
            <person name="Nakagawa S."/>
        </authorList>
    </citation>
    <scope>NUCLEOTIDE SEQUENCE [LARGE SCALE GENOMIC DNA]</scope>
    <source>
        <strain evidence="6 7">AV2</strain>
    </source>
</reference>
<dbReference type="InterPro" id="IPR042216">
    <property type="entry name" value="MitoNEET_CISD"/>
</dbReference>
<protein>
    <recommendedName>
        <fullName evidence="5">Iron-binding zinc finger CDGSH type domain-containing protein</fullName>
    </recommendedName>
</protein>
<dbReference type="SMART" id="SM00704">
    <property type="entry name" value="ZnF_CDGSH"/>
    <property type="match status" value="1"/>
</dbReference>
<dbReference type="Proteomes" id="UP001341135">
    <property type="component" value="Chromosome"/>
</dbReference>